<dbReference type="GO" id="GO:0005739">
    <property type="term" value="C:mitochondrion"/>
    <property type="evidence" value="ECO:0007669"/>
    <property type="project" value="TreeGrafter"/>
</dbReference>
<keyword evidence="13" id="KW-0472">Membrane</keyword>
<evidence type="ECO:0000256" key="3">
    <source>
        <dbReference type="ARBA" id="ARBA00009225"/>
    </source>
</evidence>
<feature type="domain" description="Hexokinase C-terminal" evidence="15">
    <location>
        <begin position="264"/>
        <end position="499"/>
    </location>
</feature>
<evidence type="ECO:0000256" key="4">
    <source>
        <dbReference type="ARBA" id="ARBA00022679"/>
    </source>
</evidence>
<dbReference type="SUPFAM" id="SSF53067">
    <property type="entry name" value="Actin-like ATPase domain"/>
    <property type="match status" value="2"/>
</dbReference>
<evidence type="ECO:0000256" key="2">
    <source>
        <dbReference type="ARBA" id="ARBA00005028"/>
    </source>
</evidence>
<dbReference type="InterPro" id="IPR022672">
    <property type="entry name" value="Hexokinase_N"/>
</dbReference>
<dbReference type="FunFam" id="3.30.420.40:FF:000805">
    <property type="entry name" value="Hexokinase-2"/>
    <property type="match status" value="1"/>
</dbReference>
<feature type="domain" description="Hexokinase N-terminal" evidence="14">
    <location>
        <begin position="65"/>
        <end position="257"/>
    </location>
</feature>
<dbReference type="PANTHER" id="PTHR19443:SF16">
    <property type="entry name" value="HEXOKINASE TYPE 1-RELATED"/>
    <property type="match status" value="1"/>
</dbReference>
<evidence type="ECO:0000259" key="15">
    <source>
        <dbReference type="Pfam" id="PF03727"/>
    </source>
</evidence>
<evidence type="ECO:0000256" key="13">
    <source>
        <dbReference type="SAM" id="Phobius"/>
    </source>
</evidence>
<dbReference type="EC" id="2.7.1.-" evidence="12"/>
<keyword evidence="6 12" id="KW-0418">Kinase</keyword>
<evidence type="ECO:0000256" key="11">
    <source>
        <dbReference type="ARBA" id="ARBA00048160"/>
    </source>
</evidence>
<dbReference type="GO" id="GO:0006006">
    <property type="term" value="P:glucose metabolic process"/>
    <property type="evidence" value="ECO:0007669"/>
    <property type="project" value="TreeGrafter"/>
</dbReference>
<dbReference type="PRINTS" id="PR00475">
    <property type="entry name" value="HEXOKINASE"/>
</dbReference>
<name>A0AAD5XQE8_9FUNG</name>
<dbReference type="FunFam" id="3.40.367.20:FF:000005">
    <property type="entry name" value="Phosphotransferase"/>
    <property type="match status" value="1"/>
</dbReference>
<dbReference type="PROSITE" id="PS00378">
    <property type="entry name" value="HEXOKINASE_1"/>
    <property type="match status" value="1"/>
</dbReference>
<dbReference type="GO" id="GO:0005524">
    <property type="term" value="F:ATP binding"/>
    <property type="evidence" value="ECO:0007669"/>
    <property type="project" value="UniProtKB-UniRule"/>
</dbReference>
<evidence type="ECO:0000256" key="7">
    <source>
        <dbReference type="ARBA" id="ARBA00022840"/>
    </source>
</evidence>
<keyword evidence="17" id="KW-1185">Reference proteome</keyword>
<evidence type="ECO:0000256" key="9">
    <source>
        <dbReference type="ARBA" id="ARBA00044613"/>
    </source>
</evidence>
<dbReference type="GO" id="GO:0005536">
    <property type="term" value="F:D-glucose binding"/>
    <property type="evidence" value="ECO:0007669"/>
    <property type="project" value="InterPro"/>
</dbReference>
<dbReference type="GO" id="GO:0006096">
    <property type="term" value="P:glycolytic process"/>
    <property type="evidence" value="ECO:0007669"/>
    <property type="project" value="UniProtKB-KW"/>
</dbReference>
<evidence type="ECO:0000313" key="17">
    <source>
        <dbReference type="Proteomes" id="UP001212152"/>
    </source>
</evidence>
<reference evidence="16" key="1">
    <citation type="submission" date="2020-05" db="EMBL/GenBank/DDBJ databases">
        <title>Phylogenomic resolution of chytrid fungi.</title>
        <authorList>
            <person name="Stajich J.E."/>
            <person name="Amses K."/>
            <person name="Simmons R."/>
            <person name="Seto K."/>
            <person name="Myers J."/>
            <person name="Bonds A."/>
            <person name="Quandt C.A."/>
            <person name="Barry K."/>
            <person name="Liu P."/>
            <person name="Grigoriev I."/>
            <person name="Longcore J.E."/>
            <person name="James T.Y."/>
        </authorList>
    </citation>
    <scope>NUCLEOTIDE SEQUENCE</scope>
    <source>
        <strain evidence="16">JEL0379</strain>
    </source>
</reference>
<comment type="caution">
    <text evidence="16">The sequence shown here is derived from an EMBL/GenBank/DDBJ whole genome shotgun (WGS) entry which is preliminary data.</text>
</comment>
<keyword evidence="13" id="KW-0812">Transmembrane</keyword>
<dbReference type="EMBL" id="JADGJQ010000004">
    <property type="protein sequence ID" value="KAJ3184279.1"/>
    <property type="molecule type" value="Genomic_DNA"/>
</dbReference>
<feature type="transmembrane region" description="Helical" evidence="13">
    <location>
        <begin position="12"/>
        <end position="33"/>
    </location>
</feature>
<evidence type="ECO:0000256" key="10">
    <source>
        <dbReference type="ARBA" id="ARBA00047905"/>
    </source>
</evidence>
<dbReference type="InterPro" id="IPR019807">
    <property type="entry name" value="Hexokinase_BS"/>
</dbReference>
<sequence>MSSFLWAQDNRVPLFVFGLTTGVALTATVQYLLSSFTPPRQSEAESLLSASNHALTARKQVETATQRLEREFTISTSMLHNMVKAFIRDMERGLKRDNAVMKMIPSYVVRRPSGDEDGTYLALDLGGSNFRVCEVTLKGKGQVRTRQKKFVVSEELKTGTAVALFDFFADCVGQTMDEYHLDKNASLKMGFTFSFPVDQHALNKGTLFYWTKGFTASGVVGVDAVKLLQDAFKRKKLRINVTALVNDTVGTLISHAYVDTATYMGVILGTGTNAAYVERIESIPKWTGPKPESGEMVINMEWGAWGQDGIILPTTEYDAAVDRASPNPKKQSYEKMISGLYLGEITRYVLIDLISTGQLFAGRRCQALEAEHSFDTANMSRIERDHSMELTDTKSIFEDLYAVRQTTLSDRRLIKRVCELVGTRAARLAAIGVASVVTKTNKLAGCTVAVDGSVFEHYPHFANRMRDALRELLGINADGIVLAQARDGSGQGAALIAALADVGEEDI</sequence>
<evidence type="ECO:0000256" key="5">
    <source>
        <dbReference type="ARBA" id="ARBA00022741"/>
    </source>
</evidence>
<dbReference type="Pfam" id="PF03727">
    <property type="entry name" value="Hexokinase_2"/>
    <property type="match status" value="1"/>
</dbReference>
<gene>
    <name evidence="16" type="primary">HXK1_1</name>
    <name evidence="16" type="ORF">HDU87_005126</name>
</gene>
<dbReference type="AlphaFoldDB" id="A0AAD5XQE8"/>
<dbReference type="CDD" id="cd24018">
    <property type="entry name" value="ASKHA_NBD_HK_fungi"/>
    <property type="match status" value="1"/>
</dbReference>
<dbReference type="Gene3D" id="3.30.420.40">
    <property type="match status" value="1"/>
</dbReference>
<keyword evidence="7 12" id="KW-0067">ATP-binding</keyword>
<comment type="catalytic activity">
    <reaction evidence="11">
        <text>D-glucose + ATP = D-glucose 6-phosphate + ADP + H(+)</text>
        <dbReference type="Rhea" id="RHEA:17825"/>
        <dbReference type="ChEBI" id="CHEBI:4167"/>
        <dbReference type="ChEBI" id="CHEBI:15378"/>
        <dbReference type="ChEBI" id="CHEBI:30616"/>
        <dbReference type="ChEBI" id="CHEBI:61548"/>
        <dbReference type="ChEBI" id="CHEBI:456216"/>
        <dbReference type="EC" id="2.7.1.1"/>
    </reaction>
    <physiologicalReaction direction="left-to-right" evidence="11">
        <dbReference type="Rhea" id="RHEA:17826"/>
    </physiologicalReaction>
</comment>
<evidence type="ECO:0000256" key="1">
    <source>
        <dbReference type="ARBA" id="ARBA00004888"/>
    </source>
</evidence>
<keyword evidence="8 12" id="KW-0324">Glycolysis</keyword>
<accession>A0AAD5XQE8</accession>
<dbReference type="Pfam" id="PF00349">
    <property type="entry name" value="Hexokinase_1"/>
    <property type="match status" value="1"/>
</dbReference>
<comment type="catalytic activity">
    <reaction evidence="9">
        <text>a D-hexose + ATP = a D-hexose 6-phosphate + ADP + H(+)</text>
        <dbReference type="Rhea" id="RHEA:22740"/>
        <dbReference type="ChEBI" id="CHEBI:4194"/>
        <dbReference type="ChEBI" id="CHEBI:15378"/>
        <dbReference type="ChEBI" id="CHEBI:30616"/>
        <dbReference type="ChEBI" id="CHEBI:229467"/>
        <dbReference type="ChEBI" id="CHEBI:456216"/>
        <dbReference type="EC" id="2.7.1.1"/>
    </reaction>
    <physiologicalReaction direction="left-to-right" evidence="9">
        <dbReference type="Rhea" id="RHEA:22741"/>
    </physiologicalReaction>
</comment>
<evidence type="ECO:0000256" key="12">
    <source>
        <dbReference type="RuleBase" id="RU362007"/>
    </source>
</evidence>
<evidence type="ECO:0000259" key="14">
    <source>
        <dbReference type="Pfam" id="PF00349"/>
    </source>
</evidence>
<keyword evidence="13" id="KW-1133">Transmembrane helix</keyword>
<dbReference type="GO" id="GO:0001678">
    <property type="term" value="P:intracellular glucose homeostasis"/>
    <property type="evidence" value="ECO:0007669"/>
    <property type="project" value="InterPro"/>
</dbReference>
<dbReference type="PROSITE" id="PS51748">
    <property type="entry name" value="HEXOKINASE_2"/>
    <property type="match status" value="1"/>
</dbReference>
<dbReference type="PANTHER" id="PTHR19443">
    <property type="entry name" value="HEXOKINASE"/>
    <property type="match status" value="1"/>
</dbReference>
<dbReference type="InterPro" id="IPR022673">
    <property type="entry name" value="Hexokinase_C"/>
</dbReference>
<protein>
    <recommendedName>
        <fullName evidence="12">Phosphotransferase</fullName>
        <ecNumber evidence="12">2.7.1.-</ecNumber>
    </recommendedName>
</protein>
<dbReference type="GO" id="GO:0004340">
    <property type="term" value="F:glucokinase activity"/>
    <property type="evidence" value="ECO:0007669"/>
    <property type="project" value="TreeGrafter"/>
</dbReference>
<comment type="similarity">
    <text evidence="3 12">Belongs to the hexokinase family.</text>
</comment>
<evidence type="ECO:0000256" key="6">
    <source>
        <dbReference type="ARBA" id="ARBA00022777"/>
    </source>
</evidence>
<comment type="catalytic activity">
    <reaction evidence="10">
        <text>D-fructose + ATP = D-fructose 6-phosphate + ADP + H(+)</text>
        <dbReference type="Rhea" id="RHEA:16125"/>
        <dbReference type="ChEBI" id="CHEBI:15378"/>
        <dbReference type="ChEBI" id="CHEBI:30616"/>
        <dbReference type="ChEBI" id="CHEBI:37721"/>
        <dbReference type="ChEBI" id="CHEBI:61527"/>
        <dbReference type="ChEBI" id="CHEBI:456216"/>
        <dbReference type="EC" id="2.7.1.1"/>
    </reaction>
    <physiologicalReaction direction="left-to-right" evidence="10">
        <dbReference type="Rhea" id="RHEA:16126"/>
    </physiologicalReaction>
</comment>
<dbReference type="Gene3D" id="3.40.367.20">
    <property type="match status" value="1"/>
</dbReference>
<dbReference type="InterPro" id="IPR043129">
    <property type="entry name" value="ATPase_NBD"/>
</dbReference>
<comment type="pathway">
    <text evidence="2">Carbohydrate metabolism; hexose metabolism.</text>
</comment>
<keyword evidence="4 12" id="KW-0808">Transferase</keyword>
<keyword evidence="5 12" id="KW-0547">Nucleotide-binding</keyword>
<dbReference type="GO" id="GO:0005829">
    <property type="term" value="C:cytosol"/>
    <property type="evidence" value="ECO:0007669"/>
    <property type="project" value="TreeGrafter"/>
</dbReference>
<evidence type="ECO:0000313" key="16">
    <source>
        <dbReference type="EMBL" id="KAJ3184279.1"/>
    </source>
</evidence>
<comment type="pathway">
    <text evidence="1">Carbohydrate degradation; glycolysis; D-glyceraldehyde 3-phosphate and glycerone phosphate from D-glucose: step 1/4.</text>
</comment>
<dbReference type="InterPro" id="IPR001312">
    <property type="entry name" value="Hexokinase"/>
</dbReference>
<organism evidence="16 17">
    <name type="scientific">Geranomyces variabilis</name>
    <dbReference type="NCBI Taxonomy" id="109894"/>
    <lineage>
        <taxon>Eukaryota</taxon>
        <taxon>Fungi</taxon>
        <taxon>Fungi incertae sedis</taxon>
        <taxon>Chytridiomycota</taxon>
        <taxon>Chytridiomycota incertae sedis</taxon>
        <taxon>Chytridiomycetes</taxon>
        <taxon>Spizellomycetales</taxon>
        <taxon>Powellomycetaceae</taxon>
        <taxon>Geranomyces</taxon>
    </lineage>
</organism>
<proteinExistence type="inferred from homology"/>
<dbReference type="GO" id="GO:0008865">
    <property type="term" value="F:fructokinase activity"/>
    <property type="evidence" value="ECO:0007669"/>
    <property type="project" value="TreeGrafter"/>
</dbReference>
<dbReference type="Proteomes" id="UP001212152">
    <property type="component" value="Unassembled WGS sequence"/>
</dbReference>
<evidence type="ECO:0000256" key="8">
    <source>
        <dbReference type="ARBA" id="ARBA00023152"/>
    </source>
</evidence>